<keyword evidence="2" id="KW-1185">Reference proteome</keyword>
<dbReference type="eggNOG" id="COG3411">
    <property type="taxonomic scope" value="Bacteria"/>
</dbReference>
<dbReference type="STRING" id="100225.SAMN05421595_3000"/>
<name>K6VQX3_9MICO</name>
<dbReference type="AlphaFoldDB" id="K6VQX3"/>
<dbReference type="EMBL" id="BAGZ01000020">
    <property type="protein sequence ID" value="GAB79139.1"/>
    <property type="molecule type" value="Genomic_DNA"/>
</dbReference>
<proteinExistence type="predicted"/>
<protein>
    <recommendedName>
        <fullName evidence="3">(2Fe-2S) ferredoxin domain-containing protein</fullName>
    </recommendedName>
</protein>
<accession>K6VQX3</accession>
<sequence length="138" mass="14727">MSRAKKTRRRPAPPPDACGLTVCHGCCCARDGYGRRDAEAVERLDRFRAAAAAVEGTVTVANCLGPCADADVVVVRPSALGRRDGGRPVWLCRVTDVEADLVIAWVEAGGPGAAPMPELLATKVFVPARRHREELEGH</sequence>
<dbReference type="Proteomes" id="UP000008495">
    <property type="component" value="Unassembled WGS sequence"/>
</dbReference>
<evidence type="ECO:0000313" key="1">
    <source>
        <dbReference type="EMBL" id="GAB79139.1"/>
    </source>
</evidence>
<organism evidence="1 2">
    <name type="scientific">Austwickia chelonae NBRC 105200</name>
    <dbReference type="NCBI Taxonomy" id="1184607"/>
    <lineage>
        <taxon>Bacteria</taxon>
        <taxon>Bacillati</taxon>
        <taxon>Actinomycetota</taxon>
        <taxon>Actinomycetes</taxon>
        <taxon>Micrococcales</taxon>
        <taxon>Dermatophilaceae</taxon>
        <taxon>Austwickia</taxon>
    </lineage>
</organism>
<comment type="caution">
    <text evidence="1">The sequence shown here is derived from an EMBL/GenBank/DDBJ whole genome shotgun (WGS) entry which is preliminary data.</text>
</comment>
<evidence type="ECO:0008006" key="3">
    <source>
        <dbReference type="Google" id="ProtNLM"/>
    </source>
</evidence>
<gene>
    <name evidence="1" type="ORF">AUCHE_20_00100</name>
</gene>
<dbReference type="CDD" id="cd02980">
    <property type="entry name" value="TRX_Fd_family"/>
    <property type="match status" value="1"/>
</dbReference>
<dbReference type="RefSeq" id="WP_006503896.1">
    <property type="nucleotide sequence ID" value="NZ_BAGZ01000020.1"/>
</dbReference>
<reference evidence="1 2" key="1">
    <citation type="submission" date="2012-08" db="EMBL/GenBank/DDBJ databases">
        <title>Whole genome shotgun sequence of Austwickia chelonae NBRC 105200.</title>
        <authorList>
            <person name="Yoshida I."/>
            <person name="Hosoyama A."/>
            <person name="Tsuchikane K."/>
            <person name="Katsumata H."/>
            <person name="Ando Y."/>
            <person name="Ohji S."/>
            <person name="Hamada M."/>
            <person name="Tamura T."/>
            <person name="Yamazoe A."/>
            <person name="Yamazaki S."/>
            <person name="Fujita N."/>
        </authorList>
    </citation>
    <scope>NUCLEOTIDE SEQUENCE [LARGE SCALE GENOMIC DNA]</scope>
    <source>
        <strain evidence="1 2">NBRC 105200</strain>
    </source>
</reference>
<evidence type="ECO:0000313" key="2">
    <source>
        <dbReference type="Proteomes" id="UP000008495"/>
    </source>
</evidence>
<dbReference type="OrthoDB" id="3295094at2"/>